<feature type="coiled-coil region" evidence="9">
    <location>
        <begin position="202"/>
        <end position="229"/>
    </location>
</feature>
<evidence type="ECO:0000259" key="13">
    <source>
        <dbReference type="PROSITE" id="PS50851"/>
    </source>
</evidence>
<keyword evidence="5 15" id="KW-0418">Kinase</keyword>
<dbReference type="PRINTS" id="PR00344">
    <property type="entry name" value="BCTRLSENSOR"/>
</dbReference>
<dbReference type="InterPro" id="IPR004358">
    <property type="entry name" value="Sig_transdc_His_kin-like_C"/>
</dbReference>
<comment type="caution">
    <text evidence="15">The sequence shown here is derived from an EMBL/GenBank/DDBJ whole genome shotgun (WGS) entry which is preliminary data.</text>
</comment>
<evidence type="ECO:0000256" key="6">
    <source>
        <dbReference type="ARBA" id="ARBA00023012"/>
    </source>
</evidence>
<dbReference type="SMART" id="SM00448">
    <property type="entry name" value="REC"/>
    <property type="match status" value="1"/>
</dbReference>
<dbReference type="InterPro" id="IPR008207">
    <property type="entry name" value="Sig_transdc_His_kin_Hpt_dom"/>
</dbReference>
<dbReference type="InterPro" id="IPR005467">
    <property type="entry name" value="His_kinase_dom"/>
</dbReference>
<dbReference type="InterPro" id="IPR036890">
    <property type="entry name" value="HATPase_C_sf"/>
</dbReference>
<organism evidence="15 16">
    <name type="scientific">Teichococcus wenyumeiae</name>
    <dbReference type="NCBI Taxonomy" id="2478470"/>
    <lineage>
        <taxon>Bacteria</taxon>
        <taxon>Pseudomonadati</taxon>
        <taxon>Pseudomonadota</taxon>
        <taxon>Alphaproteobacteria</taxon>
        <taxon>Acetobacterales</taxon>
        <taxon>Roseomonadaceae</taxon>
        <taxon>Roseomonas</taxon>
    </lineage>
</organism>
<dbReference type="Pfam" id="PF02518">
    <property type="entry name" value="HATPase_c"/>
    <property type="match status" value="1"/>
</dbReference>
<evidence type="ECO:0000256" key="8">
    <source>
        <dbReference type="PROSITE-ProRule" id="PRU00169"/>
    </source>
</evidence>
<dbReference type="InterPro" id="IPR036061">
    <property type="entry name" value="CheW-like_dom_sf"/>
</dbReference>
<feature type="modified residue" description="4-aspartylphosphate" evidence="8">
    <location>
        <position position="685"/>
    </location>
</feature>
<dbReference type="InterPro" id="IPR051315">
    <property type="entry name" value="Bact_Chemotaxis_CheA"/>
</dbReference>
<comment type="catalytic activity">
    <reaction evidence="1">
        <text>ATP + protein L-histidine = ADP + protein N-phospho-L-histidine.</text>
        <dbReference type="EC" id="2.7.13.3"/>
    </reaction>
</comment>
<evidence type="ECO:0000256" key="3">
    <source>
        <dbReference type="ARBA" id="ARBA00022553"/>
    </source>
</evidence>
<dbReference type="SMART" id="SM00073">
    <property type="entry name" value="HPT"/>
    <property type="match status" value="1"/>
</dbReference>
<feature type="compositionally biased region" description="Pro residues" evidence="10">
    <location>
        <begin position="142"/>
        <end position="161"/>
    </location>
</feature>
<feature type="domain" description="Response regulatory" evidence="12">
    <location>
        <begin position="634"/>
        <end position="752"/>
    </location>
</feature>
<feature type="domain" description="CheW-like" evidence="13">
    <location>
        <begin position="469"/>
        <end position="609"/>
    </location>
</feature>
<dbReference type="EC" id="2.7.13.3" evidence="2"/>
<dbReference type="InterPro" id="IPR036641">
    <property type="entry name" value="HPT_dom_sf"/>
</dbReference>
<dbReference type="PANTHER" id="PTHR43395:SF1">
    <property type="entry name" value="CHEMOTAXIS PROTEIN CHEA"/>
    <property type="match status" value="1"/>
</dbReference>
<protein>
    <recommendedName>
        <fullName evidence="2">histidine kinase</fullName>
        <ecNumber evidence="2">2.7.13.3</ecNumber>
    </recommendedName>
</protein>
<dbReference type="CDD" id="cd00088">
    <property type="entry name" value="HPT"/>
    <property type="match status" value="1"/>
</dbReference>
<dbReference type="Gene3D" id="3.40.50.2300">
    <property type="match status" value="1"/>
</dbReference>
<evidence type="ECO:0000256" key="10">
    <source>
        <dbReference type="SAM" id="MobiDB-lite"/>
    </source>
</evidence>
<keyword evidence="3 8" id="KW-0597">Phosphoprotein</keyword>
<dbReference type="InterPro" id="IPR002545">
    <property type="entry name" value="CheW-lke_dom"/>
</dbReference>
<feature type="domain" description="Histidine kinase" evidence="11">
    <location>
        <begin position="204"/>
        <end position="467"/>
    </location>
</feature>
<accession>A0ABX9VQ45</accession>
<dbReference type="InterPro" id="IPR003594">
    <property type="entry name" value="HATPase_dom"/>
</dbReference>
<dbReference type="PROSITE" id="PS50110">
    <property type="entry name" value="RESPONSE_REGULATORY"/>
    <property type="match status" value="1"/>
</dbReference>
<evidence type="ECO:0000259" key="12">
    <source>
        <dbReference type="PROSITE" id="PS50110"/>
    </source>
</evidence>
<dbReference type="InterPro" id="IPR001789">
    <property type="entry name" value="Sig_transdc_resp-reg_receiver"/>
</dbReference>
<dbReference type="Gene3D" id="3.30.565.10">
    <property type="entry name" value="Histidine kinase-like ATPase, C-terminal domain"/>
    <property type="match status" value="1"/>
</dbReference>
<sequence>MSDLRRELLAAFDAEHKEHLGAIRAALDAAERGEQADLRDIFRRAHSLKGAARAVDLPVVEEVAHRLEAVLARVAEGVMALDARVAAGVQVGLDGIEGYVAALASDPAAPAPVAAMAALDALLGDEAPPAAPEAAAPALPAALPPPPPAPAPVPPPAPEAPPMAEAPAAAASGSVEYLRVNAEQIEALAVAVHTLSEEVTQQAGVEAELRALEETLSGLRRALETALRASPTPALREVAQGLDGLSRRIGRMAREQHAGTFAAEAAAQRVREQVEAIALVPAETVLGPLGRMARDLAREAGQDVAVRLEGMDVQADRRVLQTLKDPVLHLLRNAISHGIEQPEQRRAQGKPERAEVSLRLSGRGGLLLLTVADDGRGPDLARIEATAIRQGLLPERSPWSAPPPPDRLLSLVFEPGFSTAPAVDRLSGRGMGLSVVAEAARRLRGTTLMRPRRGGGTEVEIAVPFSAARQKLLLVEAEGQTYGLPSHGIERLLRLPVAAVESVEGRPVTRIAAGGQDVIAPVIALAALLGSPQATIPVEAGHVNAVLLRRGGRRCALAVNATRDVRTLLVDSLDVPGLDTELLSGIAPREGEAPALVLSPEGLVGRWLRDEGHLGAGTLGLEGAAAEDRVAAATILVVDDSITTRTLEKSILEAQGYRVLLSVDGLDALNLLRSGDAVVDLVVADVEMPRMDGYALLQAIKTDPRLAPLPVILMTSRAAPEDVRRGLDLGAGAYLAKQKFDQRELLATIGQML</sequence>
<dbReference type="Pfam" id="PF01584">
    <property type="entry name" value="CheW"/>
    <property type="match status" value="1"/>
</dbReference>
<name>A0ABX9VQ45_9PROT</name>
<evidence type="ECO:0000256" key="7">
    <source>
        <dbReference type="PROSITE-ProRule" id="PRU00110"/>
    </source>
</evidence>
<dbReference type="Pfam" id="PF00072">
    <property type="entry name" value="Response_reg"/>
    <property type="match status" value="1"/>
</dbReference>
<dbReference type="PANTHER" id="PTHR43395">
    <property type="entry name" value="SENSOR HISTIDINE KINASE CHEA"/>
    <property type="match status" value="1"/>
</dbReference>
<dbReference type="Gene3D" id="1.20.120.160">
    <property type="entry name" value="HPT domain"/>
    <property type="match status" value="1"/>
</dbReference>
<evidence type="ECO:0000259" key="14">
    <source>
        <dbReference type="PROSITE" id="PS50894"/>
    </source>
</evidence>
<dbReference type="Proteomes" id="UP000274097">
    <property type="component" value="Unassembled WGS sequence"/>
</dbReference>
<evidence type="ECO:0000256" key="9">
    <source>
        <dbReference type="SAM" id="Coils"/>
    </source>
</evidence>
<dbReference type="PROSITE" id="PS50894">
    <property type="entry name" value="HPT"/>
    <property type="match status" value="1"/>
</dbReference>
<dbReference type="SMART" id="SM00387">
    <property type="entry name" value="HATPase_c"/>
    <property type="match status" value="1"/>
</dbReference>
<evidence type="ECO:0000313" key="16">
    <source>
        <dbReference type="Proteomes" id="UP000274097"/>
    </source>
</evidence>
<dbReference type="PROSITE" id="PS50109">
    <property type="entry name" value="HIS_KIN"/>
    <property type="match status" value="1"/>
</dbReference>
<dbReference type="PROSITE" id="PS50851">
    <property type="entry name" value="CHEW"/>
    <property type="match status" value="1"/>
</dbReference>
<dbReference type="SUPFAM" id="SSF47226">
    <property type="entry name" value="Histidine-containing phosphotransfer domain, HPT domain"/>
    <property type="match status" value="1"/>
</dbReference>
<proteinExistence type="predicted"/>
<keyword evidence="6" id="KW-0902">Two-component regulatory system</keyword>
<reference evidence="15 16" key="1">
    <citation type="submission" date="2018-10" db="EMBL/GenBank/DDBJ databases">
        <title>Roseomonas sp. nov., isolated from feces of Tibetan antelopes in the Qinghai-Tibet plateau, China.</title>
        <authorList>
            <person name="Tian Z."/>
        </authorList>
    </citation>
    <scope>NUCLEOTIDE SEQUENCE [LARGE SCALE GENOMIC DNA]</scope>
    <source>
        <strain evidence="15 16">Z23</strain>
    </source>
</reference>
<keyword evidence="16" id="KW-1185">Reference proteome</keyword>
<dbReference type="SUPFAM" id="SSF52172">
    <property type="entry name" value="CheY-like"/>
    <property type="match status" value="1"/>
</dbReference>
<dbReference type="SUPFAM" id="SSF50341">
    <property type="entry name" value="CheW-like"/>
    <property type="match status" value="1"/>
</dbReference>
<evidence type="ECO:0000256" key="2">
    <source>
        <dbReference type="ARBA" id="ARBA00012438"/>
    </source>
</evidence>
<dbReference type="EMBL" id="RFLX01000002">
    <property type="protein sequence ID" value="RMI26301.1"/>
    <property type="molecule type" value="Genomic_DNA"/>
</dbReference>
<evidence type="ECO:0000256" key="4">
    <source>
        <dbReference type="ARBA" id="ARBA00022679"/>
    </source>
</evidence>
<evidence type="ECO:0000256" key="5">
    <source>
        <dbReference type="ARBA" id="ARBA00022777"/>
    </source>
</evidence>
<feature type="region of interest" description="Disordered" evidence="10">
    <location>
        <begin position="128"/>
        <end position="167"/>
    </location>
</feature>
<feature type="compositionally biased region" description="Low complexity" evidence="10">
    <location>
        <begin position="128"/>
        <end position="141"/>
    </location>
</feature>
<gene>
    <name evidence="15" type="ORF">EBE87_03160</name>
</gene>
<feature type="domain" description="HPt" evidence="14">
    <location>
        <begin position="1"/>
        <end position="106"/>
    </location>
</feature>
<dbReference type="SMART" id="SM00260">
    <property type="entry name" value="CheW"/>
    <property type="match status" value="1"/>
</dbReference>
<keyword evidence="9" id="KW-0175">Coiled coil</keyword>
<dbReference type="GO" id="GO:0016301">
    <property type="term" value="F:kinase activity"/>
    <property type="evidence" value="ECO:0007669"/>
    <property type="project" value="UniProtKB-KW"/>
</dbReference>
<dbReference type="RefSeq" id="WP_122139875.1">
    <property type="nucleotide sequence ID" value="NZ_RFLX01000002.1"/>
</dbReference>
<evidence type="ECO:0000256" key="1">
    <source>
        <dbReference type="ARBA" id="ARBA00000085"/>
    </source>
</evidence>
<dbReference type="InterPro" id="IPR011006">
    <property type="entry name" value="CheY-like_superfamily"/>
</dbReference>
<dbReference type="Pfam" id="PF01627">
    <property type="entry name" value="Hpt"/>
    <property type="match status" value="1"/>
</dbReference>
<evidence type="ECO:0000313" key="15">
    <source>
        <dbReference type="EMBL" id="RMI26301.1"/>
    </source>
</evidence>
<feature type="modified residue" description="Phosphohistidine" evidence="7">
    <location>
        <position position="46"/>
    </location>
</feature>
<dbReference type="SUPFAM" id="SSF55874">
    <property type="entry name" value="ATPase domain of HSP90 chaperone/DNA topoisomerase II/histidine kinase"/>
    <property type="match status" value="1"/>
</dbReference>
<evidence type="ECO:0000259" key="11">
    <source>
        <dbReference type="PROSITE" id="PS50109"/>
    </source>
</evidence>
<keyword evidence="4" id="KW-0808">Transferase</keyword>